<evidence type="ECO:0000313" key="9">
    <source>
        <dbReference type="EMBL" id="KAH6605364.1"/>
    </source>
</evidence>
<feature type="domain" description="THO complex subunitTHOC2 C-terminal" evidence="6">
    <location>
        <begin position="1360"/>
        <end position="1692"/>
    </location>
</feature>
<feature type="compositionally biased region" description="Basic and acidic residues" evidence="5">
    <location>
        <begin position="2426"/>
        <end position="2436"/>
    </location>
</feature>
<proteinExistence type="inferred from homology"/>
<feature type="compositionally biased region" description="Basic and acidic residues" evidence="5">
    <location>
        <begin position="1284"/>
        <end position="1302"/>
    </location>
</feature>
<feature type="compositionally biased region" description="Polar residues" evidence="5">
    <location>
        <begin position="1961"/>
        <end position="1970"/>
    </location>
</feature>
<feature type="region of interest" description="Disordered" evidence="5">
    <location>
        <begin position="1392"/>
        <end position="1420"/>
    </location>
</feature>
<evidence type="ECO:0000256" key="2">
    <source>
        <dbReference type="ARBA" id="ARBA00007857"/>
    </source>
</evidence>
<dbReference type="EMBL" id="JAIWOZ010000005">
    <property type="protein sequence ID" value="KAH6605364.1"/>
    <property type="molecule type" value="Genomic_DNA"/>
</dbReference>
<feature type="compositionally biased region" description="Basic and acidic residues" evidence="5">
    <location>
        <begin position="2060"/>
        <end position="2076"/>
    </location>
</feature>
<dbReference type="Pfam" id="PF11732">
    <property type="entry name" value="Thoc2"/>
    <property type="match status" value="1"/>
</dbReference>
<dbReference type="InterPro" id="IPR021418">
    <property type="entry name" value="THO_THOC2_C"/>
</dbReference>
<name>A0A9P8TVL5_9HYPO</name>
<dbReference type="InterPro" id="IPR021726">
    <property type="entry name" value="THO_THOC2_N"/>
</dbReference>
<evidence type="ECO:0000259" key="7">
    <source>
        <dbReference type="Pfam" id="PF11732"/>
    </source>
</evidence>
<feature type="compositionally biased region" description="Basic and acidic residues" evidence="5">
    <location>
        <begin position="2027"/>
        <end position="2049"/>
    </location>
</feature>
<evidence type="ECO:0000259" key="6">
    <source>
        <dbReference type="Pfam" id="PF11262"/>
    </source>
</evidence>
<feature type="compositionally biased region" description="Pro residues" evidence="5">
    <location>
        <begin position="219"/>
        <end position="241"/>
    </location>
</feature>
<feature type="compositionally biased region" description="Basic and acidic residues" evidence="5">
    <location>
        <begin position="1778"/>
        <end position="1791"/>
    </location>
</feature>
<feature type="compositionally biased region" description="Polar residues" evidence="5">
    <location>
        <begin position="1728"/>
        <end position="1745"/>
    </location>
</feature>
<protein>
    <recommendedName>
        <fullName evidence="3">THO complex subunit 2</fullName>
    </recommendedName>
</protein>
<dbReference type="GO" id="GO:0003729">
    <property type="term" value="F:mRNA binding"/>
    <property type="evidence" value="ECO:0007669"/>
    <property type="project" value="TreeGrafter"/>
</dbReference>
<feature type="compositionally biased region" description="Basic residues" evidence="5">
    <location>
        <begin position="156"/>
        <end position="165"/>
    </location>
</feature>
<feature type="domain" description="THO complex subunit 2 N-terminal" evidence="8">
    <location>
        <begin position="263"/>
        <end position="997"/>
    </location>
</feature>
<feature type="compositionally biased region" description="Basic and acidic residues" evidence="5">
    <location>
        <begin position="2556"/>
        <end position="2583"/>
    </location>
</feature>
<feature type="compositionally biased region" description="Low complexity" evidence="5">
    <location>
        <begin position="187"/>
        <end position="203"/>
    </location>
</feature>
<accession>A0A9P8TVL5</accession>
<feature type="compositionally biased region" description="Basic and acidic residues" evidence="5">
    <location>
        <begin position="2501"/>
        <end position="2517"/>
    </location>
</feature>
<feature type="compositionally biased region" description="Polar residues" evidence="5">
    <location>
        <begin position="2260"/>
        <end position="2278"/>
    </location>
</feature>
<feature type="compositionally biased region" description="Low complexity" evidence="5">
    <location>
        <begin position="242"/>
        <end position="254"/>
    </location>
</feature>
<feature type="compositionally biased region" description="Polar residues" evidence="5">
    <location>
        <begin position="2325"/>
        <end position="2344"/>
    </location>
</feature>
<feature type="region of interest" description="Disordered" evidence="5">
    <location>
        <begin position="1272"/>
        <end position="1327"/>
    </location>
</feature>
<feature type="compositionally biased region" description="Low complexity" evidence="5">
    <location>
        <begin position="2171"/>
        <end position="2181"/>
    </location>
</feature>
<dbReference type="Proteomes" id="UP000827724">
    <property type="component" value="Unassembled WGS sequence"/>
</dbReference>
<dbReference type="OrthoDB" id="29024at2759"/>
<feature type="compositionally biased region" description="Polar residues" evidence="5">
    <location>
        <begin position="2122"/>
        <end position="2133"/>
    </location>
</feature>
<feature type="compositionally biased region" description="Basic and acidic residues" evidence="5">
    <location>
        <begin position="709"/>
        <end position="721"/>
    </location>
</feature>
<feature type="compositionally biased region" description="Low complexity" evidence="5">
    <location>
        <begin position="2222"/>
        <end position="2238"/>
    </location>
</feature>
<comment type="caution">
    <text evidence="9">The sequence shown here is derived from an EMBL/GenBank/DDBJ whole genome shotgun (WGS) entry which is preliminary data.</text>
</comment>
<feature type="compositionally biased region" description="Basic and acidic residues" evidence="5">
    <location>
        <begin position="2448"/>
        <end position="2494"/>
    </location>
</feature>
<keyword evidence="10" id="KW-1185">Reference proteome</keyword>
<feature type="compositionally biased region" description="Basic and acidic residues" evidence="5">
    <location>
        <begin position="664"/>
        <end position="674"/>
    </location>
</feature>
<feature type="compositionally biased region" description="Pro residues" evidence="5">
    <location>
        <begin position="1768"/>
        <end position="1777"/>
    </location>
</feature>
<feature type="domain" description="THO complex subunitTHOC2 N-terminal" evidence="7">
    <location>
        <begin position="999"/>
        <end position="1074"/>
    </location>
</feature>
<reference evidence="9" key="1">
    <citation type="submission" date="2021-08" db="EMBL/GenBank/DDBJ databases">
        <title>Chromosome-Level Trichoderma cornu-damae using Hi-C Data.</title>
        <authorList>
            <person name="Kim C.S."/>
        </authorList>
    </citation>
    <scope>NUCLEOTIDE SEQUENCE</scope>
    <source>
        <strain evidence="9">KA19-0412C</strain>
    </source>
</reference>
<feature type="compositionally biased region" description="Basic and acidic residues" evidence="5">
    <location>
        <begin position="1993"/>
        <end position="2007"/>
    </location>
</feature>
<feature type="compositionally biased region" description="Basic and acidic residues" evidence="5">
    <location>
        <begin position="1811"/>
        <end position="1823"/>
    </location>
</feature>
<evidence type="ECO:0000256" key="4">
    <source>
        <dbReference type="ARBA" id="ARBA00023242"/>
    </source>
</evidence>
<dbReference type="PANTHER" id="PTHR21597:SF0">
    <property type="entry name" value="THO COMPLEX SUBUNIT 2"/>
    <property type="match status" value="1"/>
</dbReference>
<evidence type="ECO:0000313" key="10">
    <source>
        <dbReference type="Proteomes" id="UP000827724"/>
    </source>
</evidence>
<comment type="similarity">
    <text evidence="2">Belongs to the THOC2 family.</text>
</comment>
<feature type="region of interest" description="Disordered" evidence="5">
    <location>
        <begin position="1728"/>
        <end position="2598"/>
    </location>
</feature>
<feature type="region of interest" description="Disordered" evidence="5">
    <location>
        <begin position="98"/>
        <end position="261"/>
    </location>
</feature>
<comment type="subcellular location">
    <subcellularLocation>
        <location evidence="1">Nucleus</location>
    </subcellularLocation>
</comment>
<gene>
    <name evidence="9" type="ORF">Trco_007071</name>
</gene>
<evidence type="ECO:0000256" key="1">
    <source>
        <dbReference type="ARBA" id="ARBA00004123"/>
    </source>
</evidence>
<dbReference type="GO" id="GO:0006397">
    <property type="term" value="P:mRNA processing"/>
    <property type="evidence" value="ECO:0007669"/>
    <property type="project" value="InterPro"/>
</dbReference>
<dbReference type="PANTHER" id="PTHR21597">
    <property type="entry name" value="THO2 PROTEIN"/>
    <property type="match status" value="1"/>
</dbReference>
<dbReference type="InterPro" id="IPR032302">
    <property type="entry name" value="THOC2_N"/>
</dbReference>
<evidence type="ECO:0000256" key="5">
    <source>
        <dbReference type="SAM" id="MobiDB-lite"/>
    </source>
</evidence>
<dbReference type="GO" id="GO:0000445">
    <property type="term" value="C:THO complex part of transcription export complex"/>
    <property type="evidence" value="ECO:0007669"/>
    <property type="project" value="TreeGrafter"/>
</dbReference>
<feature type="region of interest" description="Disordered" evidence="5">
    <location>
        <begin position="655"/>
        <end position="736"/>
    </location>
</feature>
<feature type="compositionally biased region" description="Basic and acidic residues" evidence="5">
    <location>
        <begin position="1936"/>
        <end position="1946"/>
    </location>
</feature>
<dbReference type="Pfam" id="PF16134">
    <property type="entry name" value="THOC2_N"/>
    <property type="match status" value="1"/>
</dbReference>
<feature type="compositionally biased region" description="Pro residues" evidence="5">
    <location>
        <begin position="2296"/>
        <end position="2310"/>
    </location>
</feature>
<dbReference type="GO" id="GO:0006406">
    <property type="term" value="P:mRNA export from nucleus"/>
    <property type="evidence" value="ECO:0007669"/>
    <property type="project" value="InterPro"/>
</dbReference>
<keyword evidence="4" id="KW-0539">Nucleus</keyword>
<sequence length="2598" mass="289585">MLSMRHVMHRNAKSRCFLHDFTRSLSKTQFRYDKKPALGTRAAKALLTFAKKTRPDAIQPDRIARTLRSLAHLAAAVPLQINTLELPADGLDESAANGIARADPSQPSSSVMPPKRKRIERSSGEGGRSSPHSPADTALAQHEREDSMNHMNQGRGRGRGGHRGAGRRDSSRGHNIRGSHNYQQNQSPAQARRPSTSSSQQTPQPSPAAPRVPNSPSTARPPLPPPAFARPPPASPPPATSVPPESTSESAPPAGSNYRYDNLTEEKIRSWTERGREAIVRHGVQSREDVDITELSSLFQEFIHAVVEDRLDATDAGACVKEILGDETTDAIKDSYVAPHTLLLDSLAIVMDNEPDLYRPALRDFLVATQVSPALMRQVLDAPLLQQLGLIRDTFARLGVRQATNLLYRQANYNLLREETEGYSKLVTELFTTSSIPSPSPELAEQTFERVKALIGTFDLDVGRVLDVTLDVAAAVLIKQFKFFVKFLRISSWWPRSHLLLGSSVYTGGLPTWAQPEYPHWNTTEEDEELNARQRFARDAAFWARAREVHLSAFFELGGRGASNLTSYRPKLTNGNGGNGGNGESVADIEQQWIEQTKTLPPPGNKVAAQLLGFKLLFYNSDLRDKTDVLPANLLYLAALLIKVGFISLTDLYPHLSPPDEEMERVREEQTKVMEEEEKASRGGPMNALLMAGVLPQGDDDNPVPSSVPRREPPKKLEPEQKPSAAETTDDQKGLPEPLEQKVRLLVQLLTIGAIPESLFILGKFPWIPDVFPEVLSRIHRVLHVSMEKVFNDSRPRAFGGADCPTKEIFSADQTGVAKGSVRLTKLPVKKIWRWPYPDKWDTNESQNYRFYWDEWADNIPVCQTVDDIFTLCNTFLNISGVNIGKDETLVSKLASIGAKSLTEDASDSNYARWHDLLRRLLVPALSHTRANVSVVNAVWELLRRYPLTTRYSVYAEWFEGQISRLPAMRSAFARAISETRGTMKRVSLTNISEMAKQLAKTSYSSPGVVFRVAFEQLESYPNLIEGFVECAKYFTDLSYDVLVWSLMNSLGKSRSRTQADHALTTSKWLQALSRFSGKIFKRYSAINPIPVLQYVNDQLQRGNSTDLIILKEFITSMGGIVDSVDFNDAQILSMAGGGRLRRHTLIRGQDRRFDSVRSSKRLIQALTDSKLAARLLLNLAQYRQSAIYRVPEDEAHIKYLSTLIDDSHQILIQYLDLIWSNLEASAFDALVPSIEELIGSYGLDTSIAFLIGRPSLSHRVYPWGQREAESAKEVNAQSAQQEAIDKEGDVSMGGDDTKDKSGLALSTNDEQVGIDDPSSGPRPTADVKYKQKLDDLPLTLSPLQPIIEVVQRTVRPEIWQKISPELYALFWALQLGDLFCPEDMYKEEKDRLESEGQAILRDRSDMSRRGQERKNEKRQELLKQQLSLSMELKEHRQRKTRWRDCLAEQFQSLCPDPKIKTDGLSDVLLEQCFLPRALLSPADAEYTYKFIMTLHELRAPNFKLMSLYDRLFNANRLRSLIFTSSVREAEYLGRFITLILRDLSRWHKNEAAEKGRLSKDQPRTGAYDKEGKGPDDRPYFGFAVSLKEDGEPDALMEHAQFKDLLFRWHKNLNTALKSCLAGTEWMHIRNAITVLKAVLDYFPAIDFMATQFTTQLQKITRQEAASKTAADSEEGHRVDLSVAAQGAMSELQKRKSKWVMVQAFRPNTGGGSQPEVDKSAASNIRATVTDFQPQTTRSPANGQATAEREDGEVQDGKSRPSSATPKDPLPAKPSGPPKRDVSTSREDVSAHPRSSTPMAGQGPGSLGPRNDTRPHVLPDRPAHNLPTRPDVPIPSHFTPERYAQNRGHDRRDLRDSRDGHRQRDGRDPRESWDSRDAREGKDHRDARDLRDPRDLREPRALEPDRPDRPREYLDRRGSEMMPRDVGPADLPPRPRQQEREREWGPRDSWASRSQDRLNDAPSQMPTTAPSGPAEAPEPTMNPQRAALFVQEDVDRTRRGPELDRGPRARRPGPQDSIESINPERAALIDERDDVAHGRVRDDGRERVPRTQSPRRGGRYGHEHGPPPGPYEDRHGYPFQQDNRPAVRNVRDRSPPGGENYRGNKGMDRDGDRAHMDKMRDVSSSGFHRSSLGQEVDHRPPYQDQNYGRLNPVPANASDIPLGPRGRGRGASRSGQQGGPPVTSNRPDSRYGAPETPRAPSQERYPPSGPASGRGRRGYEHSNNNNSSSSSSNNNNSNGPTTPSATLVGPHSDRLRSFGGAQQENLPPLAQGSSNAATSPGVHPDRLAQMGASLPNAPPPPPPPPGPPPYGHGHALAHAHAHGRQSMSSSGNPERSGPRLSTGSLPLEPNVPTGPASGGDRSSRSGGGRRQLAGINSMLQQAQAAMPNEGRPSVPRVNLNPPRQMLGHSDIQVLAGGDVMPPTPPDRAEAQWHDSPARSSGALNGEDGLGRGEHERGRRDRDGRIDRPKRSSRRSSREREREGKEHSEHRERRSMGGVEGGTREDRDARRSIRDGSSRDAAATPSGSRESRHRGDFGGMVNRGGDDRSGNRANRGNLRDATQRTDEQRREHRDDRGRKRRGEEADGSLSSDREKRLRR</sequence>
<organism evidence="9 10">
    <name type="scientific">Trichoderma cornu-damae</name>
    <dbReference type="NCBI Taxonomy" id="654480"/>
    <lineage>
        <taxon>Eukaryota</taxon>
        <taxon>Fungi</taxon>
        <taxon>Dikarya</taxon>
        <taxon>Ascomycota</taxon>
        <taxon>Pezizomycotina</taxon>
        <taxon>Sordariomycetes</taxon>
        <taxon>Hypocreomycetidae</taxon>
        <taxon>Hypocreales</taxon>
        <taxon>Hypocreaceae</taxon>
        <taxon>Trichoderma</taxon>
    </lineage>
</organism>
<feature type="compositionally biased region" description="Basic and acidic residues" evidence="5">
    <location>
        <begin position="1847"/>
        <end position="1923"/>
    </location>
</feature>
<feature type="region of interest" description="Disordered" evidence="5">
    <location>
        <begin position="1555"/>
        <end position="1575"/>
    </location>
</feature>
<evidence type="ECO:0000256" key="3">
    <source>
        <dbReference type="ARBA" id="ARBA00019596"/>
    </source>
</evidence>
<feature type="compositionally biased region" description="Low complexity" evidence="5">
    <location>
        <begin position="2204"/>
        <end position="2213"/>
    </location>
</feature>
<evidence type="ECO:0000259" key="8">
    <source>
        <dbReference type="Pfam" id="PF16134"/>
    </source>
</evidence>
<feature type="compositionally biased region" description="Basic and acidic residues" evidence="5">
    <location>
        <begin position="2105"/>
        <end position="2121"/>
    </location>
</feature>
<dbReference type="InterPro" id="IPR040007">
    <property type="entry name" value="Tho2"/>
</dbReference>
<dbReference type="Pfam" id="PF11262">
    <property type="entry name" value="Tho2"/>
    <property type="match status" value="1"/>
</dbReference>